<evidence type="ECO:0000313" key="2">
    <source>
        <dbReference type="Proteomes" id="UP000274601"/>
    </source>
</evidence>
<accession>A0A495QP20</accession>
<sequence length="117" mass="11600">MTTYDIKPSGVASVVTKVGGLVAGEGGEGGGGLVKQLETFGTHVGQAGTAAASMPVGTALKEYVEYTTPGLKGMVTKGGACITGAVKATKAFINGDMEMLAEAQRTAVNAPAPKIGK</sequence>
<organism evidence="1 2">
    <name type="scientific">Actinomadura pelletieri DSM 43383</name>
    <dbReference type="NCBI Taxonomy" id="1120940"/>
    <lineage>
        <taxon>Bacteria</taxon>
        <taxon>Bacillati</taxon>
        <taxon>Actinomycetota</taxon>
        <taxon>Actinomycetes</taxon>
        <taxon>Streptosporangiales</taxon>
        <taxon>Thermomonosporaceae</taxon>
        <taxon>Actinomadura</taxon>
    </lineage>
</organism>
<dbReference type="InterPro" id="IPR045436">
    <property type="entry name" value="DUF6507"/>
</dbReference>
<comment type="caution">
    <text evidence="1">The sequence shown here is derived from an EMBL/GenBank/DDBJ whole genome shotgun (WGS) entry which is preliminary data.</text>
</comment>
<gene>
    <name evidence="1" type="ORF">BZB76_3231</name>
</gene>
<dbReference type="AlphaFoldDB" id="A0A495QP20"/>
<keyword evidence="2" id="KW-1185">Reference proteome</keyword>
<dbReference type="OrthoDB" id="3256504at2"/>
<protein>
    <recommendedName>
        <fullName evidence="3">Excreted virulence factor EspC (Type VII ESX diderm)</fullName>
    </recommendedName>
</protein>
<dbReference type="RefSeq" id="WP_121435115.1">
    <property type="nucleotide sequence ID" value="NZ_RBWU01000003.1"/>
</dbReference>
<dbReference type="EMBL" id="RBWU01000003">
    <property type="protein sequence ID" value="RKS74714.1"/>
    <property type="molecule type" value="Genomic_DNA"/>
</dbReference>
<evidence type="ECO:0000313" key="1">
    <source>
        <dbReference type="EMBL" id="RKS74714.1"/>
    </source>
</evidence>
<name>A0A495QP20_9ACTN</name>
<dbReference type="Proteomes" id="UP000274601">
    <property type="component" value="Unassembled WGS sequence"/>
</dbReference>
<evidence type="ECO:0008006" key="3">
    <source>
        <dbReference type="Google" id="ProtNLM"/>
    </source>
</evidence>
<reference evidence="1 2" key="1">
    <citation type="submission" date="2018-10" db="EMBL/GenBank/DDBJ databases">
        <title>Genomic Encyclopedia of Archaeal and Bacterial Type Strains, Phase II (KMG-II): from individual species to whole genera.</title>
        <authorList>
            <person name="Goeker M."/>
        </authorList>
    </citation>
    <scope>NUCLEOTIDE SEQUENCE [LARGE SCALE GENOMIC DNA]</scope>
    <source>
        <strain evidence="1 2">DSM 43383</strain>
    </source>
</reference>
<dbReference type="Pfam" id="PF20117">
    <property type="entry name" value="DUF6507"/>
    <property type="match status" value="1"/>
</dbReference>
<proteinExistence type="predicted"/>